<proteinExistence type="predicted"/>
<dbReference type="Proteomes" id="UP001152795">
    <property type="component" value="Unassembled WGS sequence"/>
</dbReference>
<dbReference type="PROSITE" id="PS01359">
    <property type="entry name" value="ZF_PHD_1"/>
    <property type="match status" value="1"/>
</dbReference>
<dbReference type="InterPro" id="IPR013083">
    <property type="entry name" value="Znf_RING/FYVE/PHD"/>
</dbReference>
<feature type="compositionally biased region" description="Polar residues" evidence="1">
    <location>
        <begin position="139"/>
        <end position="168"/>
    </location>
</feature>
<evidence type="ECO:0000313" key="3">
    <source>
        <dbReference type="Proteomes" id="UP001152795"/>
    </source>
</evidence>
<dbReference type="InterPro" id="IPR011011">
    <property type="entry name" value="Znf_FYVE_PHD"/>
</dbReference>
<feature type="compositionally biased region" description="Polar residues" evidence="1">
    <location>
        <begin position="94"/>
        <end position="104"/>
    </location>
</feature>
<dbReference type="AlphaFoldDB" id="A0A7D9M049"/>
<protein>
    <submittedName>
        <fullName evidence="2">PREDICTED: uncharacterized protein LOC107343319</fullName>
    </submittedName>
</protein>
<dbReference type="EMBL" id="CACRXK020028861">
    <property type="protein sequence ID" value="CAB4041750.1"/>
    <property type="molecule type" value="Genomic_DNA"/>
</dbReference>
<evidence type="ECO:0000256" key="1">
    <source>
        <dbReference type="SAM" id="MobiDB-lite"/>
    </source>
</evidence>
<dbReference type="SMART" id="SM00249">
    <property type="entry name" value="PHD"/>
    <property type="match status" value="1"/>
</dbReference>
<accession>A0A7D9M049</accession>
<dbReference type="InterPro" id="IPR019786">
    <property type="entry name" value="Zinc_finger_PHD-type_CS"/>
</dbReference>
<reference evidence="2" key="1">
    <citation type="submission" date="2020-04" db="EMBL/GenBank/DDBJ databases">
        <authorList>
            <person name="Alioto T."/>
            <person name="Alioto T."/>
            <person name="Gomez Garrido J."/>
        </authorList>
    </citation>
    <scope>NUCLEOTIDE SEQUENCE</scope>
    <source>
        <strain evidence="2">A484AB</strain>
    </source>
</reference>
<feature type="non-terminal residue" evidence="2">
    <location>
        <position position="205"/>
    </location>
</feature>
<feature type="region of interest" description="Disordered" evidence="1">
    <location>
        <begin position="75"/>
        <end position="107"/>
    </location>
</feature>
<dbReference type="InterPro" id="IPR019787">
    <property type="entry name" value="Znf_PHD-finger"/>
</dbReference>
<dbReference type="Pfam" id="PF00628">
    <property type="entry name" value="PHD"/>
    <property type="match status" value="1"/>
</dbReference>
<evidence type="ECO:0000313" key="2">
    <source>
        <dbReference type="EMBL" id="CAB4041750.1"/>
    </source>
</evidence>
<dbReference type="Gene3D" id="3.30.40.10">
    <property type="entry name" value="Zinc/RING finger domain, C3HC4 (zinc finger)"/>
    <property type="match status" value="1"/>
</dbReference>
<dbReference type="OrthoDB" id="5988567at2759"/>
<sequence length="205" mass="22639">MAHQDLCIRCKDPVRARQEGIQCDGCDRWQHRTCNSGISRQQYRNAVRNGQAIDWRCVDCMNMSAGILLPLAESSRVGQGSSLTRTDNAEDSSHGTTSPPQNNEAVHLDNSRTANDELIDEELVNILVDMANETEGSAEDNSTPSNHIQESEDTVSNDSNQEEPSTTAAVEPSLMDPPIANVEVHHAPLTYRIVEEGTKRRKISL</sequence>
<dbReference type="SUPFAM" id="SSF57903">
    <property type="entry name" value="FYVE/PHD zinc finger"/>
    <property type="match status" value="1"/>
</dbReference>
<name>A0A7D9M049_PARCT</name>
<feature type="compositionally biased region" description="Polar residues" evidence="1">
    <location>
        <begin position="76"/>
        <end position="86"/>
    </location>
</feature>
<gene>
    <name evidence="2" type="ORF">PACLA_8A010262</name>
</gene>
<keyword evidence="3" id="KW-1185">Reference proteome</keyword>
<dbReference type="InterPro" id="IPR001965">
    <property type="entry name" value="Znf_PHD"/>
</dbReference>
<feature type="region of interest" description="Disordered" evidence="1">
    <location>
        <begin position="134"/>
        <end position="174"/>
    </location>
</feature>
<dbReference type="PROSITE" id="PS50016">
    <property type="entry name" value="ZF_PHD_2"/>
    <property type="match status" value="1"/>
</dbReference>
<organism evidence="2 3">
    <name type="scientific">Paramuricea clavata</name>
    <name type="common">Red gorgonian</name>
    <name type="synonym">Violescent sea-whip</name>
    <dbReference type="NCBI Taxonomy" id="317549"/>
    <lineage>
        <taxon>Eukaryota</taxon>
        <taxon>Metazoa</taxon>
        <taxon>Cnidaria</taxon>
        <taxon>Anthozoa</taxon>
        <taxon>Octocorallia</taxon>
        <taxon>Malacalcyonacea</taxon>
        <taxon>Plexauridae</taxon>
        <taxon>Paramuricea</taxon>
    </lineage>
</organism>
<comment type="caution">
    <text evidence="2">The sequence shown here is derived from an EMBL/GenBank/DDBJ whole genome shotgun (WGS) entry which is preliminary data.</text>
</comment>